<keyword evidence="4" id="KW-1185">Reference proteome</keyword>
<dbReference type="PANTHER" id="PTHR43048:SF3">
    <property type="entry name" value="METHYLMALONYL-COA EPIMERASE, MITOCHONDRIAL"/>
    <property type="match status" value="1"/>
</dbReference>
<dbReference type="AlphaFoldDB" id="A0A402BEU3"/>
<gene>
    <name evidence="3" type="ORF">KDA_52960</name>
</gene>
<proteinExistence type="predicted"/>
<dbReference type="Pfam" id="PF13669">
    <property type="entry name" value="Glyoxalase_4"/>
    <property type="match status" value="1"/>
</dbReference>
<dbReference type="PROSITE" id="PS51819">
    <property type="entry name" value="VOC"/>
    <property type="match status" value="1"/>
</dbReference>
<dbReference type="RefSeq" id="WP_126630007.1">
    <property type="nucleotide sequence ID" value="NZ_BIFT01000002.1"/>
</dbReference>
<comment type="caution">
    <text evidence="3">The sequence shown here is derived from an EMBL/GenBank/DDBJ whole genome shotgun (WGS) entry which is preliminary data.</text>
</comment>
<evidence type="ECO:0000259" key="2">
    <source>
        <dbReference type="PROSITE" id="PS51819"/>
    </source>
</evidence>
<evidence type="ECO:0000313" key="4">
    <source>
        <dbReference type="Proteomes" id="UP000287171"/>
    </source>
</evidence>
<reference evidence="4" key="1">
    <citation type="submission" date="2018-12" db="EMBL/GenBank/DDBJ databases">
        <title>Tengunoibacter tsumagoiensis gen. nov., sp. nov., Dictyobacter kobayashii sp. nov., D. alpinus sp. nov., and D. joshuensis sp. nov. and description of Dictyobacteraceae fam. nov. within the order Ktedonobacterales isolated from Tengu-no-mugimeshi.</title>
        <authorList>
            <person name="Wang C.M."/>
            <person name="Zheng Y."/>
            <person name="Sakai Y."/>
            <person name="Toyoda A."/>
            <person name="Minakuchi Y."/>
            <person name="Abe K."/>
            <person name="Yokota A."/>
            <person name="Yabe S."/>
        </authorList>
    </citation>
    <scope>NUCLEOTIDE SEQUENCE [LARGE SCALE GENOMIC DNA]</scope>
    <source>
        <strain evidence="4">Uno16</strain>
    </source>
</reference>
<dbReference type="GO" id="GO:0004493">
    <property type="term" value="F:methylmalonyl-CoA epimerase activity"/>
    <property type="evidence" value="ECO:0007669"/>
    <property type="project" value="TreeGrafter"/>
</dbReference>
<dbReference type="InterPro" id="IPR051785">
    <property type="entry name" value="MMCE/EMCE_epimerase"/>
</dbReference>
<dbReference type="GO" id="GO:0046491">
    <property type="term" value="P:L-methylmalonyl-CoA metabolic process"/>
    <property type="evidence" value="ECO:0007669"/>
    <property type="project" value="TreeGrafter"/>
</dbReference>
<dbReference type="Proteomes" id="UP000287171">
    <property type="component" value="Unassembled WGS sequence"/>
</dbReference>
<dbReference type="InterPro" id="IPR037523">
    <property type="entry name" value="VOC_core"/>
</dbReference>
<dbReference type="SUPFAM" id="SSF54593">
    <property type="entry name" value="Glyoxalase/Bleomycin resistance protein/Dihydroxybiphenyl dioxygenase"/>
    <property type="match status" value="1"/>
</dbReference>
<dbReference type="OrthoDB" id="9788468at2"/>
<evidence type="ECO:0000313" key="3">
    <source>
        <dbReference type="EMBL" id="GCE29812.1"/>
    </source>
</evidence>
<dbReference type="EMBL" id="BIFT01000002">
    <property type="protein sequence ID" value="GCE29812.1"/>
    <property type="molecule type" value="Genomic_DNA"/>
</dbReference>
<dbReference type="InterPro" id="IPR029068">
    <property type="entry name" value="Glyas_Bleomycin-R_OHBP_Dase"/>
</dbReference>
<keyword evidence="1" id="KW-0479">Metal-binding</keyword>
<dbReference type="PANTHER" id="PTHR43048">
    <property type="entry name" value="METHYLMALONYL-COA EPIMERASE"/>
    <property type="match status" value="1"/>
</dbReference>
<dbReference type="Gene3D" id="3.10.180.10">
    <property type="entry name" value="2,3-Dihydroxybiphenyl 1,2-Dioxygenase, domain 1"/>
    <property type="match status" value="1"/>
</dbReference>
<protein>
    <recommendedName>
        <fullName evidence="2">VOC domain-containing protein</fullName>
    </recommendedName>
</protein>
<dbReference type="GO" id="GO:0046872">
    <property type="term" value="F:metal ion binding"/>
    <property type="evidence" value="ECO:0007669"/>
    <property type="project" value="UniProtKB-KW"/>
</dbReference>
<accession>A0A402BEU3</accession>
<evidence type="ECO:0000256" key="1">
    <source>
        <dbReference type="ARBA" id="ARBA00022723"/>
    </source>
</evidence>
<sequence>MLERVDHIAIAVWDIEHALPYYVDTLKLSIAGDELLPEVGVRLVYLDAGNTFIQLVQPTTSPSITQFLQERGEGLHHICFGVQTIPKVLNYLGMESQAGIFLGGRQRLCTFITQPPNNIQIELTENAPYAEFSSLEKA</sequence>
<feature type="domain" description="VOC" evidence="2">
    <location>
        <begin position="4"/>
        <end position="126"/>
    </location>
</feature>
<name>A0A402BEU3_9CHLR</name>
<organism evidence="3 4">
    <name type="scientific">Dictyobacter alpinus</name>
    <dbReference type="NCBI Taxonomy" id="2014873"/>
    <lineage>
        <taxon>Bacteria</taxon>
        <taxon>Bacillati</taxon>
        <taxon>Chloroflexota</taxon>
        <taxon>Ktedonobacteria</taxon>
        <taxon>Ktedonobacterales</taxon>
        <taxon>Dictyobacteraceae</taxon>
        <taxon>Dictyobacter</taxon>
    </lineage>
</organism>